<dbReference type="PANTHER" id="PTHR11712:SF336">
    <property type="entry name" value="3-OXOACYL-[ACYL-CARRIER-PROTEIN] SYNTHASE, MITOCHONDRIAL"/>
    <property type="match status" value="1"/>
</dbReference>
<protein>
    <submittedName>
        <fullName evidence="5">Beta-ketoacyl-[acyl-carrier-protein] synthase family protein</fullName>
    </submittedName>
</protein>
<dbReference type="InterPro" id="IPR016039">
    <property type="entry name" value="Thiolase-like"/>
</dbReference>
<keyword evidence="2 3" id="KW-0808">Transferase</keyword>
<dbReference type="SMART" id="SM00825">
    <property type="entry name" value="PKS_KS"/>
    <property type="match status" value="1"/>
</dbReference>
<dbReference type="GO" id="GO:0006633">
    <property type="term" value="P:fatty acid biosynthetic process"/>
    <property type="evidence" value="ECO:0007669"/>
    <property type="project" value="InterPro"/>
</dbReference>
<accession>A0A832A321</accession>
<evidence type="ECO:0000256" key="2">
    <source>
        <dbReference type="ARBA" id="ARBA00022679"/>
    </source>
</evidence>
<proteinExistence type="inferred from homology"/>
<sequence>MRVNPGVREHRRPASVAVTGLGMVTPLGMSAPETWRAMLEGRSGIRRITKFDPACCLTQYGGELPAAFYEWERTTFPKRLYKQTVRTSRLVLKAAEEAIQDSGVDLEAVDLERCGVVIGTSGSSIRSPHDAPEPGAEKFKIIREMINALPAWVSLQRKFQGPSYTVSAACASGSYAVAHGFDLIRSAIADVVVVGGADTLLTENTIQRGNFLQVLSRENHPEAMRPFDLRRTGFLLADGGCCLVLESSEHAKARGARIYAYLAGYGTVSEAYNIFMPAPHGEAMARAMQAAVAHAGLPKEAIGLICANGTATIVNDYYETQAIKQAFGAHAYRLLVPAVKSMIGHTVGASGAIAVSVAALALHSGCVPPTINYRTPDPDCDLNYVPNHMVTVSGLKAALVNAFGFGGHNCSLVLTAAEPNP</sequence>
<dbReference type="Pfam" id="PF02801">
    <property type="entry name" value="Ketoacyl-synt_C"/>
    <property type="match status" value="1"/>
</dbReference>
<evidence type="ECO:0000313" key="5">
    <source>
        <dbReference type="EMBL" id="HFK98563.1"/>
    </source>
</evidence>
<dbReference type="PROSITE" id="PS00606">
    <property type="entry name" value="KS3_1"/>
    <property type="match status" value="1"/>
</dbReference>
<dbReference type="PANTHER" id="PTHR11712">
    <property type="entry name" value="POLYKETIDE SYNTHASE-RELATED"/>
    <property type="match status" value="1"/>
</dbReference>
<organism evidence="5">
    <name type="scientific">Desulfacinum infernum</name>
    <dbReference type="NCBI Taxonomy" id="35837"/>
    <lineage>
        <taxon>Bacteria</taxon>
        <taxon>Pseudomonadati</taxon>
        <taxon>Thermodesulfobacteriota</taxon>
        <taxon>Syntrophobacteria</taxon>
        <taxon>Syntrophobacterales</taxon>
        <taxon>Syntrophobacteraceae</taxon>
        <taxon>Desulfacinum</taxon>
    </lineage>
</organism>
<dbReference type="InterPro" id="IPR020841">
    <property type="entry name" value="PKS_Beta-ketoAc_synthase_dom"/>
</dbReference>
<feature type="domain" description="Ketosynthase family 3 (KS3)" evidence="4">
    <location>
        <begin position="13"/>
        <end position="416"/>
    </location>
</feature>
<dbReference type="Gene3D" id="3.40.47.10">
    <property type="match status" value="1"/>
</dbReference>
<dbReference type="CDD" id="cd00834">
    <property type="entry name" value="KAS_I_II"/>
    <property type="match status" value="1"/>
</dbReference>
<dbReference type="InterPro" id="IPR014030">
    <property type="entry name" value="Ketoacyl_synth_N"/>
</dbReference>
<evidence type="ECO:0000259" key="4">
    <source>
        <dbReference type="PROSITE" id="PS52004"/>
    </source>
</evidence>
<dbReference type="GO" id="GO:0004315">
    <property type="term" value="F:3-oxoacyl-[acyl-carrier-protein] synthase activity"/>
    <property type="evidence" value="ECO:0007669"/>
    <property type="project" value="InterPro"/>
</dbReference>
<dbReference type="PROSITE" id="PS52004">
    <property type="entry name" value="KS3_2"/>
    <property type="match status" value="1"/>
</dbReference>
<dbReference type="InterPro" id="IPR018201">
    <property type="entry name" value="Ketoacyl_synth_AS"/>
</dbReference>
<dbReference type="Pfam" id="PF00109">
    <property type="entry name" value="ketoacyl-synt"/>
    <property type="match status" value="1"/>
</dbReference>
<comment type="caution">
    <text evidence="5">The sequence shown here is derived from an EMBL/GenBank/DDBJ whole genome shotgun (WGS) entry which is preliminary data.</text>
</comment>
<evidence type="ECO:0000256" key="3">
    <source>
        <dbReference type="RuleBase" id="RU003694"/>
    </source>
</evidence>
<reference evidence="5" key="1">
    <citation type="journal article" date="2020" name="mSystems">
        <title>Genome- and Community-Level Interaction Insights into Carbon Utilization and Element Cycling Functions of Hydrothermarchaeota in Hydrothermal Sediment.</title>
        <authorList>
            <person name="Zhou Z."/>
            <person name="Liu Y."/>
            <person name="Xu W."/>
            <person name="Pan J."/>
            <person name="Luo Z.H."/>
            <person name="Li M."/>
        </authorList>
    </citation>
    <scope>NUCLEOTIDE SEQUENCE [LARGE SCALE GENOMIC DNA]</scope>
    <source>
        <strain evidence="5">SpSt-456</strain>
    </source>
</reference>
<dbReference type="InterPro" id="IPR000794">
    <property type="entry name" value="Beta-ketoacyl_synthase"/>
</dbReference>
<comment type="similarity">
    <text evidence="1 3">Belongs to the thiolase-like superfamily. Beta-ketoacyl-ACP synthases family.</text>
</comment>
<dbReference type="EMBL" id="DSTK01000040">
    <property type="protein sequence ID" value="HFK98563.1"/>
    <property type="molecule type" value="Genomic_DNA"/>
</dbReference>
<dbReference type="InterPro" id="IPR020615">
    <property type="entry name" value="Thiolase_acyl_enz_int_AS"/>
</dbReference>
<dbReference type="InterPro" id="IPR014031">
    <property type="entry name" value="Ketoacyl_synth_C"/>
</dbReference>
<gene>
    <name evidence="5" type="ORF">ENS06_14715</name>
</gene>
<dbReference type="SUPFAM" id="SSF53901">
    <property type="entry name" value="Thiolase-like"/>
    <property type="match status" value="1"/>
</dbReference>
<evidence type="ECO:0000256" key="1">
    <source>
        <dbReference type="ARBA" id="ARBA00008467"/>
    </source>
</evidence>
<dbReference type="PROSITE" id="PS00098">
    <property type="entry name" value="THIOLASE_1"/>
    <property type="match status" value="1"/>
</dbReference>
<name>A0A832A321_9BACT</name>
<dbReference type="AlphaFoldDB" id="A0A832A321"/>